<organism evidence="3 4">
    <name type="scientific">Deinococcus knuensis</name>
    <dbReference type="NCBI Taxonomy" id="1837380"/>
    <lineage>
        <taxon>Bacteria</taxon>
        <taxon>Thermotogati</taxon>
        <taxon>Deinococcota</taxon>
        <taxon>Deinococci</taxon>
        <taxon>Deinococcales</taxon>
        <taxon>Deinococcaceae</taxon>
        <taxon>Deinococcus</taxon>
    </lineage>
</organism>
<evidence type="ECO:0000259" key="2">
    <source>
        <dbReference type="Pfam" id="PF13699"/>
    </source>
</evidence>
<accession>A0ABQ2SSG0</accession>
<feature type="region of interest" description="Disordered" evidence="1">
    <location>
        <begin position="1"/>
        <end position="51"/>
    </location>
</feature>
<dbReference type="Pfam" id="PF14412">
    <property type="entry name" value="AHH"/>
    <property type="match status" value="1"/>
</dbReference>
<dbReference type="EMBL" id="BMQO01000019">
    <property type="protein sequence ID" value="GGS36523.1"/>
    <property type="molecule type" value="Genomic_DNA"/>
</dbReference>
<evidence type="ECO:0000313" key="3">
    <source>
        <dbReference type="EMBL" id="GGS36523.1"/>
    </source>
</evidence>
<dbReference type="InterPro" id="IPR032871">
    <property type="entry name" value="AHH_dom_containing"/>
</dbReference>
<protein>
    <recommendedName>
        <fullName evidence="2">eCIS core domain-containing protein</fullName>
    </recommendedName>
</protein>
<dbReference type="Proteomes" id="UP000620633">
    <property type="component" value="Unassembled WGS sequence"/>
</dbReference>
<sequence length="1063" mass="114848">MTERVHQLQRKAGLPRRAAQAELPSPAESLDTQARALQRHTTRPQTAQRQVAAPALRAAALDRQEQARLEAERGLLQRQVDALGPVTAVPRQAPLEVPARPATPGDWVTVMRARAEEVQGQPLDARAHAQFTALQRQVAQTLAQGFRMDRGEPAARYAAYGEHLATLQRHAVSAPVSRVVLGLVSPAERLPLQRAADEALQRLQVQEQAALNAETAHSLQRQLAELDAEATQPVLQRIQARRGGGNPLPEAVQRHLEQGLNHDLSRVRIHDDAEADKLAKGVNAIAFTTGTDIFFQSGQFQPNTQSGLELLAHEVTHTVQQSQGKVGPGVDPDAGLEVEARTMGARLARQPLATSARVARPVSLPAARVTGALQRQVARSTEAPALLQTLSAGQAPPAPFGFVWQTSDGGVFLRETPQGRVMSKVPNATRLQLLRHDPKQGQYAVRTPSGRQGWVAASHVKVPPPALATDANLKFYVPKKGEGIFKVVAAQYGATDFGADVRYFTNVLRAVNKPEAFKVTNPKYEGFLTGAFESAITAMTAGRDAGGVQLLEVTPFWLPSPAAAVKIKAPSGSFSKGVLDTTKQTFGTAGEQALYTGLFITGMQVGVLKSLWDALVGLVDLVKLPVTIIKTMYDVIQTALQGHLLAKVGEIYAFLAGGGLKQLADLLVAEFRAGWDNKNPLKAWEFRGRVVGYVAAEILTTFIPIAGLALKAAKLGKVTAFLGSKFRWIGEAGRKAMAQLDKVQVKWPPPGMSPQLAAAGGMTFSAPSQQVSLGAVLRKAGQKVLDAAGLPVKTVLTNRADIIEALYRKYPNFNQVKAIIGTTVNPDHPPLGYLYAKLPFNGKTFEYLYLPGENAGKVPLLVIKDGKVDFDLPGQLTLTRKVDGKGVTFDDPSFTPGYRMASMYAQGFKKVLDGKNGQSQLHHLIPDNVARAHPFFQEAMKRGLFGLDEQSNIVEVAENAASLKTAQTLFQQGQTGTLLPPLVHRGPHTKTDAMTNTVIESVLRKRGIDTDDISDLRSMSDVQLKSLIDEIQKELKALYKNGKVPVKNGNQIAFNAAGGEKWT</sequence>
<dbReference type="Pfam" id="PF13699">
    <property type="entry name" value="eCIS_core"/>
    <property type="match status" value="1"/>
</dbReference>
<keyword evidence="4" id="KW-1185">Reference proteome</keyword>
<feature type="domain" description="eCIS core" evidence="2">
    <location>
        <begin position="247"/>
        <end position="324"/>
    </location>
</feature>
<dbReference type="InterPro" id="IPR025295">
    <property type="entry name" value="eCIS_core_dom"/>
</dbReference>
<evidence type="ECO:0000313" key="4">
    <source>
        <dbReference type="Proteomes" id="UP000620633"/>
    </source>
</evidence>
<reference evidence="4" key="1">
    <citation type="journal article" date="2019" name="Int. J. Syst. Evol. Microbiol.">
        <title>The Global Catalogue of Microorganisms (GCM) 10K type strain sequencing project: providing services to taxonomists for standard genome sequencing and annotation.</title>
        <authorList>
            <consortium name="The Broad Institute Genomics Platform"/>
            <consortium name="The Broad Institute Genome Sequencing Center for Infectious Disease"/>
            <person name="Wu L."/>
            <person name="Ma J."/>
        </authorList>
    </citation>
    <scope>NUCLEOTIDE SEQUENCE [LARGE SCALE GENOMIC DNA]</scope>
    <source>
        <strain evidence="4">JCM 31406</strain>
    </source>
</reference>
<gene>
    <name evidence="3" type="ORF">GCM10008961_30250</name>
</gene>
<name>A0ABQ2SSG0_9DEIO</name>
<proteinExistence type="predicted"/>
<comment type="caution">
    <text evidence="3">The sequence shown here is derived from an EMBL/GenBank/DDBJ whole genome shotgun (WGS) entry which is preliminary data.</text>
</comment>
<evidence type="ECO:0000256" key="1">
    <source>
        <dbReference type="SAM" id="MobiDB-lite"/>
    </source>
</evidence>